<accession>A0AAX6FWX9</accession>
<dbReference type="InterPro" id="IPR004176">
    <property type="entry name" value="Clp_R_N"/>
</dbReference>
<dbReference type="InterPro" id="IPR027417">
    <property type="entry name" value="P-loop_NTPase"/>
</dbReference>
<dbReference type="InterPro" id="IPR058680">
    <property type="entry name" value="NBD_SMAX1-like"/>
</dbReference>
<evidence type="ECO:0000313" key="6">
    <source>
        <dbReference type="EMBL" id="KAJ6820946.1"/>
    </source>
</evidence>
<reference evidence="6" key="1">
    <citation type="journal article" date="2023" name="GigaByte">
        <title>Genome assembly of the bearded iris, Iris pallida Lam.</title>
        <authorList>
            <person name="Bruccoleri R.E."/>
            <person name="Oakeley E.J."/>
            <person name="Faust A.M.E."/>
            <person name="Altorfer M."/>
            <person name="Dessus-Babus S."/>
            <person name="Burckhardt D."/>
            <person name="Oertli M."/>
            <person name="Naumann U."/>
            <person name="Petersen F."/>
            <person name="Wong J."/>
        </authorList>
    </citation>
    <scope>NUCLEOTIDE SEQUENCE</scope>
    <source>
        <strain evidence="6">GSM-AAB239-AS_SAM_17_03QT</strain>
    </source>
</reference>
<dbReference type="InterPro" id="IPR036628">
    <property type="entry name" value="Clp_N_dom_sf"/>
</dbReference>
<dbReference type="PANTHER" id="PTHR43572">
    <property type="entry name" value="CHAPERONE PROTEIN CLPD, CHLOROPLASTIC"/>
    <property type="match status" value="1"/>
</dbReference>
<gene>
    <name evidence="6" type="ORF">M6B38_394460</name>
</gene>
<feature type="domain" description="Clp R" evidence="5">
    <location>
        <begin position="8"/>
        <end position="174"/>
    </location>
</feature>
<dbReference type="Gene3D" id="3.40.50.300">
    <property type="entry name" value="P-loop containing nucleotide triphosphate hydrolases"/>
    <property type="match status" value="1"/>
</dbReference>
<dbReference type="Pfam" id="PF23569">
    <property type="entry name" value="NBD_SMAX1"/>
    <property type="match status" value="1"/>
</dbReference>
<dbReference type="Gene3D" id="1.10.1780.10">
    <property type="entry name" value="Clp, N-terminal domain"/>
    <property type="match status" value="1"/>
</dbReference>
<evidence type="ECO:0000259" key="5">
    <source>
        <dbReference type="PROSITE" id="PS51903"/>
    </source>
</evidence>
<dbReference type="EMBL" id="JANAVB010025196">
    <property type="protein sequence ID" value="KAJ6820946.1"/>
    <property type="molecule type" value="Genomic_DNA"/>
</dbReference>
<evidence type="ECO:0000256" key="2">
    <source>
        <dbReference type="ARBA" id="ARBA00022737"/>
    </source>
</evidence>
<feature type="region of interest" description="Disordered" evidence="4">
    <location>
        <begin position="177"/>
        <end position="208"/>
    </location>
</feature>
<evidence type="ECO:0000256" key="1">
    <source>
        <dbReference type="ARBA" id="ARBA00008675"/>
    </source>
</evidence>
<keyword evidence="7" id="KW-1185">Reference proteome</keyword>
<dbReference type="Pfam" id="PF02861">
    <property type="entry name" value="Clp_N"/>
    <property type="match status" value="1"/>
</dbReference>
<evidence type="ECO:0000256" key="3">
    <source>
        <dbReference type="PROSITE-ProRule" id="PRU01251"/>
    </source>
</evidence>
<comment type="caution">
    <text evidence="6">The sequence shown here is derived from an EMBL/GenBank/DDBJ whole genome shotgun (WGS) entry which is preliminary data.</text>
</comment>
<name>A0AAX6FWX9_IRIPA</name>
<dbReference type="SUPFAM" id="SSF52540">
    <property type="entry name" value="P-loop containing nucleoside triphosphate hydrolases"/>
    <property type="match status" value="1"/>
</dbReference>
<organism evidence="6 7">
    <name type="scientific">Iris pallida</name>
    <name type="common">Sweet iris</name>
    <dbReference type="NCBI Taxonomy" id="29817"/>
    <lineage>
        <taxon>Eukaryota</taxon>
        <taxon>Viridiplantae</taxon>
        <taxon>Streptophyta</taxon>
        <taxon>Embryophyta</taxon>
        <taxon>Tracheophyta</taxon>
        <taxon>Spermatophyta</taxon>
        <taxon>Magnoliopsida</taxon>
        <taxon>Liliopsida</taxon>
        <taxon>Asparagales</taxon>
        <taxon>Iridaceae</taxon>
        <taxon>Iridoideae</taxon>
        <taxon>Irideae</taxon>
        <taxon>Iris</taxon>
    </lineage>
</organism>
<dbReference type="Proteomes" id="UP001140949">
    <property type="component" value="Unassembled WGS sequence"/>
</dbReference>
<dbReference type="AlphaFoldDB" id="A0AAX6FWX9"/>
<dbReference type="PROSITE" id="PS51903">
    <property type="entry name" value="CLP_R"/>
    <property type="match status" value="1"/>
</dbReference>
<keyword evidence="2 3" id="KW-0677">Repeat</keyword>
<proteinExistence type="inferred from homology"/>
<dbReference type="PANTHER" id="PTHR43572:SF31">
    <property type="entry name" value="PROTEIN SMAX1-LIKE 3"/>
    <property type="match status" value="1"/>
</dbReference>
<dbReference type="SUPFAM" id="SSF81923">
    <property type="entry name" value="Double Clp-N motif"/>
    <property type="match status" value="1"/>
</dbReference>
<reference evidence="6" key="2">
    <citation type="submission" date="2023-04" db="EMBL/GenBank/DDBJ databases">
        <authorList>
            <person name="Bruccoleri R.E."/>
            <person name="Oakeley E.J."/>
            <person name="Faust A.-M."/>
            <person name="Dessus-Babus S."/>
            <person name="Altorfer M."/>
            <person name="Burckhardt D."/>
            <person name="Oertli M."/>
            <person name="Naumann U."/>
            <person name="Petersen F."/>
            <person name="Wong J."/>
        </authorList>
    </citation>
    <scope>NUCLEOTIDE SEQUENCE</scope>
    <source>
        <strain evidence="6">GSM-AAB239-AS_SAM_17_03QT</strain>
        <tissue evidence="6">Leaf</tissue>
    </source>
</reference>
<protein>
    <submittedName>
        <fullName evidence="6">Protein SMAX1-LIKE 3</fullName>
    </submittedName>
</protein>
<evidence type="ECO:0000256" key="4">
    <source>
        <dbReference type="SAM" id="MobiDB-lite"/>
    </source>
</evidence>
<evidence type="ECO:0000313" key="7">
    <source>
        <dbReference type="Proteomes" id="UP001140949"/>
    </source>
</evidence>
<sequence>MRAGGCTVQQALTSEAAAVVKQALALARRRGHAQVTPLHVASTMLSSSGGLLRSACLQSHSHPFQCKALELCFNVALNRLPASSSSPPILGGSHHHHQHPSLSNALVAAFKRAQAHQRRGSVESQQQPLLAVKIELEQLVVSILDDPSVSRVMREAGFSSTQVKANVLQAVSVETVAPATNPSPSPSRPMEASKAIRPNSSSLTRGEDATSAVLDCMVSGTRRGVAVVGESLASAEGVVEGVMDRVERGEVSAEVLRNLQFITLPLFSFRNMGREEVDQKVGELRRLVESCRAGIGGVVLYLGDLSWAAEFRSKERGYYFPVEHAIMEIRGLLVCGGSVRFWVMGMATHQTYMSCRVGNPSLESLLGLQALTIPAAAGLELSLNLNHHSSPLKRKRSGDGPHWPLSEDGIENQLTCCGDCSIKFESEARGLRNASSSTHGSMITWTLPSWLLQYREESNRATNKDQESLQHLCKKWNSICDSTHGNRHPSSEITLHLSSISPSSSSVSSYDCQPSPRLGHRSIFFLQEKPNPNSTSSSETMEMECPSRFREINTENLKILCNALERKVTWQKTIIPEIASTILQCRSGMMRRKDRAELARAKEETWLYFQGGDADGKEKIARELATLVFGGGTRTNLVCIELSTYSSTRSDSVDDQPNKRSRSESSQTYLERLFEALRENPHRVFLVEDIEQVDSRSQMGIKAAIESGRIRGSSGEEVDVSDAIIILSCESFDSASRACSPPVRQRLGSEEVKDAGNDDKEFSSSVCLDLNLCAVDDEEDEDCYNGDVGLVDSVDRAFFFKLPNDL</sequence>
<comment type="similarity">
    <text evidence="1">Belongs to the ClpA/ClpB family.</text>
</comment>
<dbReference type="InterPro" id="IPR051650">
    <property type="entry name" value="SL_signaling_regulator"/>
</dbReference>